<proteinExistence type="predicted"/>
<accession>A0ACD5ZRN8</accession>
<evidence type="ECO:0000313" key="1">
    <source>
        <dbReference type="EnsemblPlants" id="AVESA.00010b.r2.7AG1211520.1.CDS"/>
    </source>
</evidence>
<keyword evidence="2" id="KW-1185">Reference proteome</keyword>
<dbReference type="EnsemblPlants" id="AVESA.00010b.r2.7AG1211520.1">
    <property type="protein sequence ID" value="AVESA.00010b.r2.7AG1211520.1.CDS"/>
    <property type="gene ID" value="AVESA.00010b.r2.7AG1211520"/>
</dbReference>
<protein>
    <submittedName>
        <fullName evidence="1">Uncharacterized protein</fullName>
    </submittedName>
</protein>
<sequence>MADVFWTLNFYMKDAPSGEKFIEERMDKDLICYFDIIGLIEKQGYTSMDYIYCKRNGHGRYRSELVEIISDLDVSQMVCEHEVDQKLSFYVAKQTDGLNTGIRRSGQVPIGASADAERRKALSDERVTESDYDTESSHETDHEAQGVEHHAGLEDIKRRRVVPNVRGREQIDRLCWMP</sequence>
<organism evidence="1 2">
    <name type="scientific">Avena sativa</name>
    <name type="common">Oat</name>
    <dbReference type="NCBI Taxonomy" id="4498"/>
    <lineage>
        <taxon>Eukaryota</taxon>
        <taxon>Viridiplantae</taxon>
        <taxon>Streptophyta</taxon>
        <taxon>Embryophyta</taxon>
        <taxon>Tracheophyta</taxon>
        <taxon>Spermatophyta</taxon>
        <taxon>Magnoliopsida</taxon>
        <taxon>Liliopsida</taxon>
        <taxon>Poales</taxon>
        <taxon>Poaceae</taxon>
        <taxon>BOP clade</taxon>
        <taxon>Pooideae</taxon>
        <taxon>Poodae</taxon>
        <taxon>Poeae</taxon>
        <taxon>Poeae Chloroplast Group 1 (Aveneae type)</taxon>
        <taxon>Aveninae</taxon>
        <taxon>Avena</taxon>
    </lineage>
</organism>
<dbReference type="Proteomes" id="UP001732700">
    <property type="component" value="Chromosome 7A"/>
</dbReference>
<reference evidence="1" key="1">
    <citation type="submission" date="2021-05" db="EMBL/GenBank/DDBJ databases">
        <authorList>
            <person name="Scholz U."/>
            <person name="Mascher M."/>
            <person name="Fiebig A."/>
        </authorList>
    </citation>
    <scope>NUCLEOTIDE SEQUENCE [LARGE SCALE GENOMIC DNA]</scope>
</reference>
<reference evidence="1" key="2">
    <citation type="submission" date="2025-09" db="UniProtKB">
        <authorList>
            <consortium name="EnsemblPlants"/>
        </authorList>
    </citation>
    <scope>IDENTIFICATION</scope>
</reference>
<evidence type="ECO:0000313" key="2">
    <source>
        <dbReference type="Proteomes" id="UP001732700"/>
    </source>
</evidence>
<name>A0ACD5ZRN8_AVESA</name>